<dbReference type="Gene3D" id="3.90.550.10">
    <property type="entry name" value="Spore Coat Polysaccharide Biosynthesis Protein SpsA, Chain A"/>
    <property type="match status" value="1"/>
</dbReference>
<dbReference type="GO" id="GO:0033468">
    <property type="term" value="P:CMP-keto-3-deoxy-D-manno-octulosonic acid biosynthetic process"/>
    <property type="evidence" value="ECO:0007669"/>
    <property type="project" value="UniProtKB-UniRule"/>
</dbReference>
<proteinExistence type="inferred from homology"/>
<dbReference type="PANTHER" id="PTHR42866">
    <property type="entry name" value="3-DEOXY-MANNO-OCTULOSONATE CYTIDYLYLTRANSFERASE"/>
    <property type="match status" value="1"/>
</dbReference>
<dbReference type="GO" id="GO:0005829">
    <property type="term" value="C:cytosol"/>
    <property type="evidence" value="ECO:0007669"/>
    <property type="project" value="TreeGrafter"/>
</dbReference>
<keyword evidence="4 5" id="KW-0448">Lipopolysaccharide biosynthesis</keyword>
<dbReference type="Pfam" id="PF02348">
    <property type="entry name" value="CTP_transf_3"/>
    <property type="match status" value="1"/>
</dbReference>
<dbReference type="NCBIfam" id="NF009905">
    <property type="entry name" value="PRK13368.1"/>
    <property type="match status" value="1"/>
</dbReference>
<dbReference type="NCBIfam" id="NF003950">
    <property type="entry name" value="PRK05450.1-3"/>
    <property type="match status" value="1"/>
</dbReference>
<dbReference type="InterPro" id="IPR029044">
    <property type="entry name" value="Nucleotide-diphossugar_trans"/>
</dbReference>
<evidence type="ECO:0000313" key="7">
    <source>
        <dbReference type="Proteomes" id="UP000095342"/>
    </source>
</evidence>
<dbReference type="FunFam" id="3.90.550.10:FF:000011">
    <property type="entry name" value="3-deoxy-manno-octulosonate cytidylyltransferase"/>
    <property type="match status" value="1"/>
</dbReference>
<comment type="subcellular location">
    <subcellularLocation>
        <location evidence="5">Cytoplasm</location>
    </subcellularLocation>
    <subcellularLocation>
        <location evidence="1">Membrane</location>
    </subcellularLocation>
</comment>
<organism evidence="6 7">
    <name type="scientific">Acidihalobacter aeolianus</name>
    <dbReference type="NCBI Taxonomy" id="2792603"/>
    <lineage>
        <taxon>Bacteria</taxon>
        <taxon>Pseudomonadati</taxon>
        <taxon>Pseudomonadota</taxon>
        <taxon>Gammaproteobacteria</taxon>
        <taxon>Chromatiales</taxon>
        <taxon>Ectothiorhodospiraceae</taxon>
        <taxon>Acidihalobacter</taxon>
    </lineage>
</organism>
<dbReference type="SUPFAM" id="SSF53448">
    <property type="entry name" value="Nucleotide-diphospho-sugar transferases"/>
    <property type="match status" value="1"/>
</dbReference>
<keyword evidence="3 5" id="KW-0548">Nucleotidyltransferase</keyword>
<sequence>MGFRIVIPARYASTRLPGKPLLPLAGRPLLAHVHDCALAAGADEVLVATDDSRIAQACADFGAVAVMTSSDHRSGSERLAEVATMHGWGDYDVVVNLQGDEPLTPPSIISQVAEDLLNFADASVATLCAPIHSASQLNDPHTVKVVRDAAGYALYFSRAPIPWERDVIGAESRETPIGWRHIGLYAYRAGFLRRYVELPACELESIEKLEQLRVLWHGARIHVAEAVAVPGHGVDTPEDLHLVAALLAERQTAPPS</sequence>
<evidence type="ECO:0000256" key="2">
    <source>
        <dbReference type="ARBA" id="ARBA00022679"/>
    </source>
</evidence>
<evidence type="ECO:0000313" key="6">
    <source>
        <dbReference type="EMBL" id="AOV17037.1"/>
    </source>
</evidence>
<dbReference type="HAMAP" id="MF_00057">
    <property type="entry name" value="KdsB"/>
    <property type="match status" value="1"/>
</dbReference>
<evidence type="ECO:0000256" key="1">
    <source>
        <dbReference type="ARBA" id="ARBA00004370"/>
    </source>
</evidence>
<dbReference type="UniPathway" id="UPA00358">
    <property type="reaction ID" value="UER00476"/>
</dbReference>
<gene>
    <name evidence="5" type="primary">kdsB</name>
    <name evidence="6" type="ORF">BJI67_08175</name>
</gene>
<keyword evidence="5" id="KW-0963">Cytoplasm</keyword>
<accession>A0A1D8K7U2</accession>
<evidence type="ECO:0000256" key="3">
    <source>
        <dbReference type="ARBA" id="ARBA00022695"/>
    </source>
</evidence>
<name>A0A1D8K7U2_9GAMM</name>
<dbReference type="PANTHER" id="PTHR42866:SF2">
    <property type="entry name" value="3-DEOXY-MANNO-OCTULOSONATE CYTIDYLYLTRANSFERASE, MITOCHONDRIAL"/>
    <property type="match status" value="1"/>
</dbReference>
<comment type="pathway">
    <text evidence="5">Nucleotide-sugar biosynthesis; CMP-3-deoxy-D-manno-octulosonate biosynthesis; CMP-3-deoxy-D-manno-octulosonate from 3-deoxy-D-manno-octulosonate and CTP: step 1/1.</text>
</comment>
<dbReference type="AlphaFoldDB" id="A0A1D8K7U2"/>
<comment type="catalytic activity">
    <reaction evidence="5">
        <text>3-deoxy-alpha-D-manno-oct-2-ulosonate + CTP = CMP-3-deoxy-beta-D-manno-octulosonate + diphosphate</text>
        <dbReference type="Rhea" id="RHEA:23448"/>
        <dbReference type="ChEBI" id="CHEBI:33019"/>
        <dbReference type="ChEBI" id="CHEBI:37563"/>
        <dbReference type="ChEBI" id="CHEBI:85986"/>
        <dbReference type="ChEBI" id="CHEBI:85987"/>
        <dbReference type="EC" id="2.7.7.38"/>
    </reaction>
</comment>
<dbReference type="InterPro" id="IPR003329">
    <property type="entry name" value="Cytidylyl_trans"/>
</dbReference>
<protein>
    <recommendedName>
        <fullName evidence="5">3-deoxy-manno-octulosonate cytidylyltransferase</fullName>
        <ecNumber evidence="5">2.7.7.38</ecNumber>
    </recommendedName>
    <alternativeName>
        <fullName evidence="5">CMP-2-keto-3-deoxyoctulosonic acid synthase</fullName>
        <shortName evidence="5">CKS</shortName>
        <shortName evidence="5">CMP-KDO synthase</shortName>
    </alternativeName>
</protein>
<comment type="similarity">
    <text evidence="5">Belongs to the KdsB family.</text>
</comment>
<dbReference type="GO" id="GO:0016020">
    <property type="term" value="C:membrane"/>
    <property type="evidence" value="ECO:0007669"/>
    <property type="project" value="UniProtKB-SubCell"/>
</dbReference>
<dbReference type="GO" id="GO:0009103">
    <property type="term" value="P:lipopolysaccharide biosynthetic process"/>
    <property type="evidence" value="ECO:0007669"/>
    <property type="project" value="UniProtKB-UniRule"/>
</dbReference>
<dbReference type="GO" id="GO:0008690">
    <property type="term" value="F:3-deoxy-manno-octulosonate cytidylyltransferase activity"/>
    <property type="evidence" value="ECO:0007669"/>
    <property type="project" value="UniProtKB-UniRule"/>
</dbReference>
<evidence type="ECO:0000256" key="4">
    <source>
        <dbReference type="ARBA" id="ARBA00022985"/>
    </source>
</evidence>
<dbReference type="KEGG" id="aaeo:BJI67_08175"/>
<keyword evidence="2 5" id="KW-0808">Transferase</keyword>
<comment type="function">
    <text evidence="5">Activates KDO (a required 8-carbon sugar) for incorporation into bacterial lipopolysaccharide in Gram-negative bacteria.</text>
</comment>
<dbReference type="Proteomes" id="UP000095342">
    <property type="component" value="Chromosome"/>
</dbReference>
<reference evidence="6 7" key="1">
    <citation type="submission" date="2016-09" db="EMBL/GenBank/DDBJ databases">
        <title>Acidihalobacter prosperus V6 (DSM14174).</title>
        <authorList>
            <person name="Khaleque H.N."/>
            <person name="Ramsay J.P."/>
            <person name="Murphy R.J.T."/>
            <person name="Kaksonen A.H."/>
            <person name="Boxall N.J."/>
            <person name="Watkin E.L.J."/>
        </authorList>
    </citation>
    <scope>NUCLEOTIDE SEQUENCE [LARGE SCALE GENOMIC DNA]</scope>
    <source>
        <strain evidence="6 7">V6</strain>
    </source>
</reference>
<evidence type="ECO:0000256" key="5">
    <source>
        <dbReference type="HAMAP-Rule" id="MF_00057"/>
    </source>
</evidence>
<dbReference type="EC" id="2.7.7.38" evidence="5"/>
<dbReference type="RefSeq" id="WP_070072612.1">
    <property type="nucleotide sequence ID" value="NZ_CP017448.1"/>
</dbReference>
<dbReference type="NCBIfam" id="NF003952">
    <property type="entry name" value="PRK05450.1-5"/>
    <property type="match status" value="1"/>
</dbReference>
<dbReference type="NCBIfam" id="TIGR00466">
    <property type="entry name" value="kdsB"/>
    <property type="match status" value="1"/>
</dbReference>
<dbReference type="EMBL" id="CP017448">
    <property type="protein sequence ID" value="AOV17037.1"/>
    <property type="molecule type" value="Genomic_DNA"/>
</dbReference>
<keyword evidence="7" id="KW-1185">Reference proteome</keyword>
<dbReference type="InterPro" id="IPR004528">
    <property type="entry name" value="KdsB"/>
</dbReference>
<dbReference type="CDD" id="cd02517">
    <property type="entry name" value="CMP-KDO-Synthetase"/>
    <property type="match status" value="1"/>
</dbReference>